<reference evidence="1 2" key="1">
    <citation type="journal article" date="2016" name="Environ. Microbiol.">
        <title>Genomic resolution of a cold subsurface aquifer community provides metabolic insights for novel microbes adapted to high CO concentrations.</title>
        <authorList>
            <person name="Probst A.J."/>
            <person name="Castelle C.J."/>
            <person name="Singh A."/>
            <person name="Brown C.T."/>
            <person name="Anantharaman K."/>
            <person name="Sharon I."/>
            <person name="Hug L.A."/>
            <person name="Burstein D."/>
            <person name="Emerson J.B."/>
            <person name="Thomas B.C."/>
            <person name="Banfield J.F."/>
        </authorList>
    </citation>
    <scope>NUCLEOTIDE SEQUENCE [LARGE SCALE GENOMIC DNA]</scope>
    <source>
        <strain evidence="1">CG1_02_43_90</strain>
    </source>
</reference>
<proteinExistence type="predicted"/>
<name>A0A1J4V974_9BACT</name>
<sequence length="103" mass="12173">MHLAFSNKDILSDMVNMNKKTILCVKCDSILIKKNGKFRGIQRYKCVNCATQFQLNKKKDFSRARKKLWYEFCFQYATVDTLKGRYKKSEKWVRIKPTASYGS</sequence>
<dbReference type="Proteomes" id="UP000181992">
    <property type="component" value="Unassembled WGS sequence"/>
</dbReference>
<evidence type="ECO:0000313" key="1">
    <source>
        <dbReference type="EMBL" id="OIO31102.1"/>
    </source>
</evidence>
<dbReference type="EMBL" id="MNVN01000008">
    <property type="protein sequence ID" value="OIO31102.1"/>
    <property type="molecule type" value="Genomic_DNA"/>
</dbReference>
<evidence type="ECO:0000313" key="2">
    <source>
        <dbReference type="Proteomes" id="UP000181992"/>
    </source>
</evidence>
<evidence type="ECO:0008006" key="3">
    <source>
        <dbReference type="Google" id="ProtNLM"/>
    </source>
</evidence>
<accession>A0A1J4V974</accession>
<dbReference type="STRING" id="1805281.AUJ77_00790"/>
<dbReference type="AlphaFoldDB" id="A0A1J4V974"/>
<gene>
    <name evidence="1" type="ORF">AUJ77_00790</name>
</gene>
<comment type="caution">
    <text evidence="1">The sequence shown here is derived from an EMBL/GenBank/DDBJ whole genome shotgun (WGS) entry which is preliminary data.</text>
</comment>
<protein>
    <recommendedName>
        <fullName evidence="3">InsA N-terminal domain-containing protein</fullName>
    </recommendedName>
</protein>
<organism evidence="1 2">
    <name type="scientific">Candidatus Nomurabacteria bacterium CG1_02_43_90</name>
    <dbReference type="NCBI Taxonomy" id="1805281"/>
    <lineage>
        <taxon>Bacteria</taxon>
        <taxon>Candidatus Nomuraibacteriota</taxon>
    </lineage>
</organism>